<protein>
    <submittedName>
        <fullName evidence="4">Serine acetyltransferase</fullName>
    </submittedName>
</protein>
<evidence type="ECO:0000256" key="2">
    <source>
        <dbReference type="ARBA" id="ARBA00022679"/>
    </source>
</evidence>
<dbReference type="Proteomes" id="UP001499852">
    <property type="component" value="Unassembled WGS sequence"/>
</dbReference>
<organism evidence="4 5">
    <name type="scientific">Prosthecobacter algae</name>
    <dbReference type="NCBI Taxonomy" id="1144682"/>
    <lineage>
        <taxon>Bacteria</taxon>
        <taxon>Pseudomonadati</taxon>
        <taxon>Verrucomicrobiota</taxon>
        <taxon>Verrucomicrobiia</taxon>
        <taxon>Verrucomicrobiales</taxon>
        <taxon>Verrucomicrobiaceae</taxon>
        <taxon>Prosthecobacter</taxon>
    </lineage>
</organism>
<gene>
    <name evidence="4" type="ORF">GCM10023213_15960</name>
</gene>
<accession>A0ABP9P039</accession>
<dbReference type="SUPFAM" id="SSF51161">
    <property type="entry name" value="Trimeric LpxA-like enzymes"/>
    <property type="match status" value="1"/>
</dbReference>
<reference evidence="5" key="1">
    <citation type="journal article" date="2019" name="Int. J. Syst. Evol. Microbiol.">
        <title>The Global Catalogue of Microorganisms (GCM) 10K type strain sequencing project: providing services to taxonomists for standard genome sequencing and annotation.</title>
        <authorList>
            <consortium name="The Broad Institute Genomics Platform"/>
            <consortium name="The Broad Institute Genome Sequencing Center for Infectious Disease"/>
            <person name="Wu L."/>
            <person name="Ma J."/>
        </authorList>
    </citation>
    <scope>NUCLEOTIDE SEQUENCE [LARGE SCALE GENOMIC DNA]</scope>
    <source>
        <strain evidence="5">JCM 18053</strain>
    </source>
</reference>
<evidence type="ECO:0000256" key="3">
    <source>
        <dbReference type="ARBA" id="ARBA00023315"/>
    </source>
</evidence>
<proteinExistence type="inferred from homology"/>
<dbReference type="InterPro" id="IPR011004">
    <property type="entry name" value="Trimer_LpxA-like_sf"/>
</dbReference>
<sequence>MTASASPLPKSTQELRAILACDLFRQEGKGGKGHFLKHFINNPGFRYVVLFRLCQFLRQSAWSKWTLHPLALLWFQRVGRIYGIRVPLSCKVGPGFFIAHWGCIWVNPGVTIGKNLTLTHAVTLGRASRGATCGVPTIGDNVYLGPGACVSGTITIGNHSLVSANSVVLQDVPENGVVIGVPARLFSSSGSEGYVTHTV</sequence>
<dbReference type="Gene3D" id="2.160.10.10">
    <property type="entry name" value="Hexapeptide repeat proteins"/>
    <property type="match status" value="1"/>
</dbReference>
<dbReference type="Pfam" id="PF00132">
    <property type="entry name" value="Hexapep"/>
    <property type="match status" value="1"/>
</dbReference>
<dbReference type="InterPro" id="IPR001451">
    <property type="entry name" value="Hexapep"/>
</dbReference>
<dbReference type="RefSeq" id="WP_345735848.1">
    <property type="nucleotide sequence ID" value="NZ_BAABIA010000003.1"/>
</dbReference>
<comment type="caution">
    <text evidence="4">The sequence shown here is derived from an EMBL/GenBank/DDBJ whole genome shotgun (WGS) entry which is preliminary data.</text>
</comment>
<dbReference type="EMBL" id="BAABIA010000003">
    <property type="protein sequence ID" value="GAA5138009.1"/>
    <property type="molecule type" value="Genomic_DNA"/>
</dbReference>
<keyword evidence="5" id="KW-1185">Reference proteome</keyword>
<keyword evidence="3" id="KW-0012">Acyltransferase</keyword>
<dbReference type="InterPro" id="IPR045304">
    <property type="entry name" value="LbH_SAT"/>
</dbReference>
<evidence type="ECO:0000313" key="5">
    <source>
        <dbReference type="Proteomes" id="UP001499852"/>
    </source>
</evidence>
<keyword evidence="2" id="KW-0808">Transferase</keyword>
<dbReference type="PANTHER" id="PTHR42811">
    <property type="entry name" value="SERINE ACETYLTRANSFERASE"/>
    <property type="match status" value="1"/>
</dbReference>
<name>A0ABP9P039_9BACT</name>
<dbReference type="CDD" id="cd03354">
    <property type="entry name" value="LbH_SAT"/>
    <property type="match status" value="1"/>
</dbReference>
<evidence type="ECO:0000256" key="1">
    <source>
        <dbReference type="ARBA" id="ARBA00007274"/>
    </source>
</evidence>
<comment type="similarity">
    <text evidence="1">Belongs to the transferase hexapeptide repeat family.</text>
</comment>
<evidence type="ECO:0000313" key="4">
    <source>
        <dbReference type="EMBL" id="GAA5138009.1"/>
    </source>
</evidence>